<dbReference type="InterPro" id="IPR014784">
    <property type="entry name" value="Cu2_ascorb_mOase-like_C"/>
</dbReference>
<keyword evidence="1" id="KW-1015">Disulfide bond</keyword>
<evidence type="ECO:0000259" key="4">
    <source>
        <dbReference type="Pfam" id="PF03712"/>
    </source>
</evidence>
<evidence type="ECO:0000313" key="6">
    <source>
        <dbReference type="Proteomes" id="UP001596496"/>
    </source>
</evidence>
<keyword evidence="6" id="KW-1185">Reference proteome</keyword>
<keyword evidence="3" id="KW-0732">Signal</keyword>
<dbReference type="PANTHER" id="PTHR10157">
    <property type="entry name" value="DOPAMINE BETA HYDROXYLASE RELATED"/>
    <property type="match status" value="1"/>
</dbReference>
<dbReference type="GO" id="GO:0004497">
    <property type="term" value="F:monooxygenase activity"/>
    <property type="evidence" value="ECO:0007669"/>
    <property type="project" value="UniProtKB-KW"/>
</dbReference>
<dbReference type="PANTHER" id="PTHR10157:SF23">
    <property type="entry name" value="MOXD1 HOMOLOG 1"/>
    <property type="match status" value="1"/>
</dbReference>
<evidence type="ECO:0000256" key="2">
    <source>
        <dbReference type="SAM" id="MobiDB-lite"/>
    </source>
</evidence>
<dbReference type="EMBL" id="JBHTCG010000044">
    <property type="protein sequence ID" value="MFC7387781.1"/>
    <property type="molecule type" value="Genomic_DNA"/>
</dbReference>
<keyword evidence="5" id="KW-0503">Monooxygenase</keyword>
<proteinExistence type="predicted"/>
<feature type="compositionally biased region" description="Basic and acidic residues" evidence="2">
    <location>
        <begin position="70"/>
        <end position="79"/>
    </location>
</feature>
<name>A0ABW2PKS8_9ACTN</name>
<protein>
    <submittedName>
        <fullName evidence="5">Monooxygenase</fullName>
    </submittedName>
</protein>
<dbReference type="Gene3D" id="2.60.120.230">
    <property type="match status" value="1"/>
</dbReference>
<comment type="caution">
    <text evidence="5">The sequence shown here is derived from an EMBL/GenBank/DDBJ whole genome shotgun (WGS) entry which is preliminary data.</text>
</comment>
<feature type="domain" description="Copper type II ascorbate-dependent monooxygenase C-terminal" evidence="4">
    <location>
        <begin position="301"/>
        <end position="399"/>
    </location>
</feature>
<dbReference type="SUPFAM" id="SSF49742">
    <property type="entry name" value="PHM/PNGase F"/>
    <property type="match status" value="2"/>
</dbReference>
<dbReference type="InterPro" id="IPR000945">
    <property type="entry name" value="DBH-like"/>
</dbReference>
<dbReference type="InterPro" id="IPR024548">
    <property type="entry name" value="Cu2_monoox_C"/>
</dbReference>
<feature type="signal peptide" evidence="3">
    <location>
        <begin position="1"/>
        <end position="20"/>
    </location>
</feature>
<feature type="region of interest" description="Disordered" evidence="2">
    <location>
        <begin position="26"/>
        <end position="89"/>
    </location>
</feature>
<feature type="compositionally biased region" description="Low complexity" evidence="2">
    <location>
        <begin position="36"/>
        <end position="53"/>
    </location>
</feature>
<dbReference type="Pfam" id="PF03712">
    <property type="entry name" value="Cu2_monoox_C"/>
    <property type="match status" value="1"/>
</dbReference>
<feature type="chain" id="PRO_5046714654" evidence="3">
    <location>
        <begin position="21"/>
        <end position="408"/>
    </location>
</feature>
<evidence type="ECO:0000256" key="3">
    <source>
        <dbReference type="SAM" id="SignalP"/>
    </source>
</evidence>
<accession>A0ABW2PKS8</accession>
<dbReference type="RefSeq" id="WP_380831645.1">
    <property type="nucleotide sequence ID" value="NZ_JBHTCG010000044.1"/>
</dbReference>
<dbReference type="InterPro" id="IPR036939">
    <property type="entry name" value="Cu2_ascorb_mOase_N_sf"/>
</dbReference>
<dbReference type="PROSITE" id="PS51257">
    <property type="entry name" value="PROKAR_LIPOPROTEIN"/>
    <property type="match status" value="1"/>
</dbReference>
<reference evidence="6" key="1">
    <citation type="journal article" date="2019" name="Int. J. Syst. Evol. Microbiol.">
        <title>The Global Catalogue of Microorganisms (GCM) 10K type strain sequencing project: providing services to taxonomists for standard genome sequencing and annotation.</title>
        <authorList>
            <consortium name="The Broad Institute Genomics Platform"/>
            <consortium name="The Broad Institute Genome Sequencing Center for Infectious Disease"/>
            <person name="Wu L."/>
            <person name="Ma J."/>
        </authorList>
    </citation>
    <scope>NUCLEOTIDE SEQUENCE [LARGE SCALE GENOMIC DNA]</scope>
    <source>
        <strain evidence="6">CECT 7649</strain>
    </source>
</reference>
<gene>
    <name evidence="5" type="ORF">ACFQSB_36625</name>
</gene>
<evidence type="ECO:0000256" key="1">
    <source>
        <dbReference type="ARBA" id="ARBA00023157"/>
    </source>
</evidence>
<dbReference type="Proteomes" id="UP001596496">
    <property type="component" value="Unassembled WGS sequence"/>
</dbReference>
<evidence type="ECO:0000313" key="5">
    <source>
        <dbReference type="EMBL" id="MFC7387781.1"/>
    </source>
</evidence>
<dbReference type="Gene3D" id="2.60.120.310">
    <property type="entry name" value="Copper type II, ascorbate-dependent monooxygenase, N-terminal domain"/>
    <property type="match status" value="1"/>
</dbReference>
<sequence>MKHTALTGAAVALATTLLVAACGPSPTTGSSVAGHGTPSGSSQASTGTTAGTHAGHGGPFKAPPPQPLRPSERFVDLKPPKPYTPAAPSGGTDEYRCFLLDPGLTGPAFLTGSQFLPQNTAIVHHAIIFQIGPDKAKAARDLDARTPGEGWTCFGDAGVQDGAWVGHWAPGANETLFSQKVGYAMAAGSRLIMQVHYNLLATDGKPGQSDRSGIRLRVADGEKGYTPLQTARLPAPVELPCASGESGPLCDRKAAVGDLTHRFGAQAEQTLGMLSEFCAKGAAVPPGPTQHCDRPIPGPATIYGVAGHMHLLGRSITIQLNPGKPGERTLLDIPVYNFDDQAIRPLPKPLAVKAGDTLRVTCTHDAGLRGMLPALQGLPPRYVVWGEGTSDEMCLGLLIWSPAGRSKG</sequence>
<organism evidence="5 6">
    <name type="scientific">Sphaerisporangium rhizosphaerae</name>
    <dbReference type="NCBI Taxonomy" id="2269375"/>
    <lineage>
        <taxon>Bacteria</taxon>
        <taxon>Bacillati</taxon>
        <taxon>Actinomycetota</taxon>
        <taxon>Actinomycetes</taxon>
        <taxon>Streptosporangiales</taxon>
        <taxon>Streptosporangiaceae</taxon>
        <taxon>Sphaerisporangium</taxon>
    </lineage>
</organism>
<keyword evidence="5" id="KW-0560">Oxidoreductase</keyword>
<dbReference type="InterPro" id="IPR008977">
    <property type="entry name" value="PHM/PNGase_F_dom_sf"/>
</dbReference>